<feature type="non-terminal residue" evidence="2">
    <location>
        <position position="1"/>
    </location>
</feature>
<keyword evidence="3" id="KW-1185">Reference proteome</keyword>
<reference evidence="2" key="1">
    <citation type="submission" date="2023-10" db="EMBL/GenBank/DDBJ databases">
        <title>Genome assembly of Pristionchus species.</title>
        <authorList>
            <person name="Yoshida K."/>
            <person name="Sommer R.J."/>
        </authorList>
    </citation>
    <scope>NUCLEOTIDE SEQUENCE</scope>
    <source>
        <strain evidence="2">RS0144</strain>
    </source>
</reference>
<proteinExistence type="predicted"/>
<sequence>EEEEEEEDAEWLVREESNREFYNRWLREVEKRANDEEKSQGKTLRMMADKLLSLAKKNEAQKREQRANAREGER</sequence>
<feature type="non-terminal residue" evidence="2">
    <location>
        <position position="74"/>
    </location>
</feature>
<accession>A0AAV5S6Y7</accession>
<comment type="caution">
    <text evidence="2">The sequence shown here is derived from an EMBL/GenBank/DDBJ whole genome shotgun (WGS) entry which is preliminary data.</text>
</comment>
<dbReference type="EMBL" id="BTSX01000001">
    <property type="protein sequence ID" value="GMS78642.1"/>
    <property type="molecule type" value="Genomic_DNA"/>
</dbReference>
<feature type="compositionally biased region" description="Basic and acidic residues" evidence="1">
    <location>
        <begin position="56"/>
        <end position="74"/>
    </location>
</feature>
<protein>
    <submittedName>
        <fullName evidence="2">Uncharacterized protein</fullName>
    </submittedName>
</protein>
<evidence type="ECO:0000313" key="2">
    <source>
        <dbReference type="EMBL" id="GMS78642.1"/>
    </source>
</evidence>
<gene>
    <name evidence="2" type="ORF">PENTCL1PPCAC_817</name>
</gene>
<name>A0AAV5S6Y7_9BILA</name>
<evidence type="ECO:0000313" key="3">
    <source>
        <dbReference type="Proteomes" id="UP001432027"/>
    </source>
</evidence>
<dbReference type="Proteomes" id="UP001432027">
    <property type="component" value="Unassembled WGS sequence"/>
</dbReference>
<evidence type="ECO:0000256" key="1">
    <source>
        <dbReference type="SAM" id="MobiDB-lite"/>
    </source>
</evidence>
<feature type="region of interest" description="Disordered" evidence="1">
    <location>
        <begin position="54"/>
        <end position="74"/>
    </location>
</feature>
<dbReference type="AlphaFoldDB" id="A0AAV5S6Y7"/>
<organism evidence="2 3">
    <name type="scientific">Pristionchus entomophagus</name>
    <dbReference type="NCBI Taxonomy" id="358040"/>
    <lineage>
        <taxon>Eukaryota</taxon>
        <taxon>Metazoa</taxon>
        <taxon>Ecdysozoa</taxon>
        <taxon>Nematoda</taxon>
        <taxon>Chromadorea</taxon>
        <taxon>Rhabditida</taxon>
        <taxon>Rhabditina</taxon>
        <taxon>Diplogasteromorpha</taxon>
        <taxon>Diplogasteroidea</taxon>
        <taxon>Neodiplogasteridae</taxon>
        <taxon>Pristionchus</taxon>
    </lineage>
</organism>